<name>A0A9X1S280_9MICO</name>
<proteinExistence type="predicted"/>
<comment type="caution">
    <text evidence="2">The sequence shown here is derived from an EMBL/GenBank/DDBJ whole genome shotgun (WGS) entry which is preliminary data.</text>
</comment>
<protein>
    <submittedName>
        <fullName evidence="2">Uncharacterized protein</fullName>
    </submittedName>
</protein>
<reference evidence="2" key="1">
    <citation type="submission" date="2021-04" db="EMBL/GenBank/DDBJ databases">
        <title>Microbacterium tenobrionis sp. nov. and Microbacterium allomyrinae sp. nov., isolated from larvae of Tenobrio molitor and Allomyrina dichotoma, respectively.</title>
        <authorList>
            <person name="Lee S.D."/>
        </authorList>
    </citation>
    <scope>NUCLEOTIDE SEQUENCE</scope>
    <source>
        <strain evidence="2">BWT-G7</strain>
    </source>
</reference>
<dbReference type="AlphaFoldDB" id="A0A9X1S280"/>
<feature type="transmembrane region" description="Helical" evidence="1">
    <location>
        <begin position="7"/>
        <end position="26"/>
    </location>
</feature>
<dbReference type="EMBL" id="JAGTTN010000001">
    <property type="protein sequence ID" value="MCC2031032.1"/>
    <property type="molecule type" value="Genomic_DNA"/>
</dbReference>
<gene>
    <name evidence="2" type="ORF">KEC57_02425</name>
</gene>
<dbReference type="RefSeq" id="WP_229382910.1">
    <property type="nucleotide sequence ID" value="NZ_JAGTTN010000001.1"/>
</dbReference>
<feature type="transmembrane region" description="Helical" evidence="1">
    <location>
        <begin position="32"/>
        <end position="51"/>
    </location>
</feature>
<keyword evidence="3" id="KW-1185">Reference proteome</keyword>
<sequence>MTTSSGYLFGAAIYLGAGMMMLGAGLSEWWSVVSVVIMFVAAAVSSIRFVTEYRLTRLEASGPESGQ</sequence>
<organism evidence="2 3">
    <name type="scientific">Microbacterium allomyrinae</name>
    <dbReference type="NCBI Taxonomy" id="2830666"/>
    <lineage>
        <taxon>Bacteria</taxon>
        <taxon>Bacillati</taxon>
        <taxon>Actinomycetota</taxon>
        <taxon>Actinomycetes</taxon>
        <taxon>Micrococcales</taxon>
        <taxon>Microbacteriaceae</taxon>
        <taxon>Microbacterium</taxon>
    </lineage>
</organism>
<evidence type="ECO:0000313" key="3">
    <source>
        <dbReference type="Proteomes" id="UP001139354"/>
    </source>
</evidence>
<keyword evidence="1" id="KW-0812">Transmembrane</keyword>
<dbReference type="Proteomes" id="UP001139354">
    <property type="component" value="Unassembled WGS sequence"/>
</dbReference>
<keyword evidence="1" id="KW-0472">Membrane</keyword>
<evidence type="ECO:0000256" key="1">
    <source>
        <dbReference type="SAM" id="Phobius"/>
    </source>
</evidence>
<evidence type="ECO:0000313" key="2">
    <source>
        <dbReference type="EMBL" id="MCC2031032.1"/>
    </source>
</evidence>
<keyword evidence="1" id="KW-1133">Transmembrane helix</keyword>
<accession>A0A9X1S280</accession>